<dbReference type="InterPro" id="IPR032675">
    <property type="entry name" value="LRR_dom_sf"/>
</dbReference>
<dbReference type="InterPro" id="IPR036047">
    <property type="entry name" value="F-box-like_dom_sf"/>
</dbReference>
<dbReference type="OrthoDB" id="2977329at2759"/>
<reference evidence="1" key="1">
    <citation type="journal article" date="2021" name="Genome Biol. Evol.">
        <title>The assembled and annotated genome of the fairy-ring fungus Marasmius oreades.</title>
        <authorList>
            <person name="Hiltunen M."/>
            <person name="Ament-Velasquez S.L."/>
            <person name="Johannesson H."/>
        </authorList>
    </citation>
    <scope>NUCLEOTIDE SEQUENCE</scope>
    <source>
        <strain evidence="1">03SP1</strain>
    </source>
</reference>
<dbReference type="InterPro" id="IPR016130">
    <property type="entry name" value="Tyr_Pase_AS"/>
</dbReference>
<dbReference type="EMBL" id="CM032186">
    <property type="protein sequence ID" value="KAG7091428.1"/>
    <property type="molecule type" value="Genomic_DNA"/>
</dbReference>
<name>A0A9P7URI3_9AGAR</name>
<keyword evidence="2" id="KW-1185">Reference proteome</keyword>
<organism evidence="1 2">
    <name type="scientific">Marasmius oreades</name>
    <name type="common">fairy-ring Marasmius</name>
    <dbReference type="NCBI Taxonomy" id="181124"/>
    <lineage>
        <taxon>Eukaryota</taxon>
        <taxon>Fungi</taxon>
        <taxon>Dikarya</taxon>
        <taxon>Basidiomycota</taxon>
        <taxon>Agaricomycotina</taxon>
        <taxon>Agaricomycetes</taxon>
        <taxon>Agaricomycetidae</taxon>
        <taxon>Agaricales</taxon>
        <taxon>Marasmiineae</taxon>
        <taxon>Marasmiaceae</taxon>
        <taxon>Marasmius</taxon>
    </lineage>
</organism>
<gene>
    <name evidence="1" type="ORF">E1B28_010464</name>
</gene>
<proteinExistence type="predicted"/>
<dbReference type="SUPFAM" id="SSF81383">
    <property type="entry name" value="F-box domain"/>
    <property type="match status" value="1"/>
</dbReference>
<evidence type="ECO:0000313" key="2">
    <source>
        <dbReference type="Proteomes" id="UP001049176"/>
    </source>
</evidence>
<dbReference type="PROSITE" id="PS00383">
    <property type="entry name" value="TYR_PHOSPHATASE_1"/>
    <property type="match status" value="1"/>
</dbReference>
<accession>A0A9P7URI3</accession>
<dbReference type="SUPFAM" id="SSF52047">
    <property type="entry name" value="RNI-like"/>
    <property type="match status" value="1"/>
</dbReference>
<dbReference type="KEGG" id="more:E1B28_010464"/>
<sequence length="385" mass="43469">MDNSTEAQPNFAAPVIPGELNDIIIDYCRDDTPSLITCSLVCRSWLFRSRHQLFNKSQIQNRFIDANGAATFTDILRSPHCTIIPHIISLQLRGQSTSEPCPTWIEELWKTCNSLPSLKLQSFSLEDVSIDLLPKLIPINSKTSLTSLSLHCCDGIGRTSSTNIVLRMCEFLNNFEALEELTLEYYSAGRVISFLPPSPNIIGSRLRLPNVRRIALDSAFKVFLPLFSKPGFIDAPSLTQIHLRLPMSIEDRLLQSFFDIVCAPSVQVLEISIRYRFTTLEIFFPTINLVKLKHLRSIMFEIGEVTVFQDNRHLRNAVIVDGVSVILSRLRGVDRSVTQISFGTQFPFAPPEGLPQDIEWLDLDGLREGLNDRRFSDTSVSLQTV</sequence>
<dbReference type="Gene3D" id="3.80.10.10">
    <property type="entry name" value="Ribonuclease Inhibitor"/>
    <property type="match status" value="1"/>
</dbReference>
<comment type="caution">
    <text evidence="1">The sequence shown here is derived from an EMBL/GenBank/DDBJ whole genome shotgun (WGS) entry which is preliminary data.</text>
</comment>
<dbReference type="RefSeq" id="XP_043007898.1">
    <property type="nucleotide sequence ID" value="XM_043155430.1"/>
</dbReference>
<evidence type="ECO:0000313" key="1">
    <source>
        <dbReference type="EMBL" id="KAG7091428.1"/>
    </source>
</evidence>
<dbReference type="Proteomes" id="UP001049176">
    <property type="component" value="Chromosome 6"/>
</dbReference>
<dbReference type="AlphaFoldDB" id="A0A9P7URI3"/>
<protein>
    <recommendedName>
        <fullName evidence="3">F-box domain-containing protein</fullName>
    </recommendedName>
</protein>
<evidence type="ECO:0008006" key="3">
    <source>
        <dbReference type="Google" id="ProtNLM"/>
    </source>
</evidence>
<dbReference type="GeneID" id="66079540"/>